<dbReference type="PANTHER" id="PTHR45830">
    <property type="entry name" value="SERPENTINE RECEPTOR, CLASS I"/>
    <property type="match status" value="1"/>
</dbReference>
<evidence type="ECO:0000313" key="2">
    <source>
        <dbReference type="EMBL" id="GMS80950.1"/>
    </source>
</evidence>
<dbReference type="Proteomes" id="UP001432027">
    <property type="component" value="Unassembled WGS sequence"/>
</dbReference>
<dbReference type="PANTHER" id="PTHR45830:SF15">
    <property type="entry name" value="SERPENTINE RECEPTOR, CLASS I"/>
    <property type="match status" value="1"/>
</dbReference>
<keyword evidence="1" id="KW-1133">Transmembrane helix</keyword>
<feature type="non-terminal residue" evidence="2">
    <location>
        <position position="88"/>
    </location>
</feature>
<dbReference type="Pfam" id="PF10318">
    <property type="entry name" value="7TM_GPCR_Srh"/>
    <property type="match status" value="1"/>
</dbReference>
<evidence type="ECO:0000313" key="3">
    <source>
        <dbReference type="Proteomes" id="UP001432027"/>
    </source>
</evidence>
<feature type="transmembrane region" description="Helical" evidence="1">
    <location>
        <begin position="20"/>
        <end position="42"/>
    </location>
</feature>
<keyword evidence="1" id="KW-0472">Membrane</keyword>
<keyword evidence="1" id="KW-0812">Transmembrane</keyword>
<gene>
    <name evidence="2" type="ORF">PENTCL1PPCAC_3125</name>
</gene>
<reference evidence="2" key="1">
    <citation type="submission" date="2023-10" db="EMBL/GenBank/DDBJ databases">
        <title>Genome assembly of Pristionchus species.</title>
        <authorList>
            <person name="Yoshida K."/>
            <person name="Sommer R.J."/>
        </authorList>
    </citation>
    <scope>NUCLEOTIDE SEQUENCE</scope>
    <source>
        <strain evidence="2">RS0144</strain>
    </source>
</reference>
<feature type="transmembrane region" description="Helical" evidence="1">
    <location>
        <begin position="54"/>
        <end position="74"/>
    </location>
</feature>
<dbReference type="EMBL" id="BTSX01000001">
    <property type="protein sequence ID" value="GMS80950.1"/>
    <property type="molecule type" value="Genomic_DNA"/>
</dbReference>
<evidence type="ECO:0000256" key="1">
    <source>
        <dbReference type="SAM" id="Phobius"/>
    </source>
</evidence>
<evidence type="ECO:0008006" key="4">
    <source>
        <dbReference type="Google" id="ProtNLM"/>
    </source>
</evidence>
<proteinExistence type="predicted"/>
<organism evidence="2 3">
    <name type="scientific">Pristionchus entomophagus</name>
    <dbReference type="NCBI Taxonomy" id="358040"/>
    <lineage>
        <taxon>Eukaryota</taxon>
        <taxon>Metazoa</taxon>
        <taxon>Ecdysozoa</taxon>
        <taxon>Nematoda</taxon>
        <taxon>Chromadorea</taxon>
        <taxon>Rhabditida</taxon>
        <taxon>Rhabditina</taxon>
        <taxon>Diplogasteromorpha</taxon>
        <taxon>Diplogasteroidea</taxon>
        <taxon>Neodiplogasteridae</taxon>
        <taxon>Pristionchus</taxon>
    </lineage>
</organism>
<name>A0AAV5SES4_9BILA</name>
<comment type="caution">
    <text evidence="2">The sequence shown here is derived from an EMBL/GenBank/DDBJ whole genome shotgun (WGS) entry which is preliminary data.</text>
</comment>
<sequence length="88" mass="10207">CRMMRLNFTVNETLESAMLIYMHAVAVLSLLIAAPTFYLLYYKTNKNSQRYKMCLINLVFWTTLMDVHFGVLFIPVPFFPLLAGYCIG</sequence>
<dbReference type="AlphaFoldDB" id="A0AAV5SES4"/>
<protein>
    <recommendedName>
        <fullName evidence="4">G protein-coupled receptor</fullName>
    </recommendedName>
</protein>
<keyword evidence="3" id="KW-1185">Reference proteome</keyword>
<feature type="non-terminal residue" evidence="2">
    <location>
        <position position="1"/>
    </location>
</feature>
<dbReference type="InterPro" id="IPR019422">
    <property type="entry name" value="7TM_GPCR_serpentine_rcpt_Srh"/>
</dbReference>
<accession>A0AAV5SES4</accession>